<dbReference type="PANTHER" id="PTHR33546">
    <property type="entry name" value="LARGE, MULTIFUNCTIONAL SECRETED PROTEIN-RELATED"/>
    <property type="match status" value="1"/>
</dbReference>
<evidence type="ECO:0000313" key="8">
    <source>
        <dbReference type="Proteomes" id="UP001500840"/>
    </source>
</evidence>
<dbReference type="InterPro" id="IPR055557">
    <property type="entry name" value="DUF7133"/>
</dbReference>
<dbReference type="NCBIfam" id="TIGR02604">
    <property type="entry name" value="Piru_Ver_Nterm"/>
    <property type="match status" value="1"/>
</dbReference>
<keyword evidence="2 4" id="KW-0479">Metal-binding</keyword>
<protein>
    <recommendedName>
        <fullName evidence="6">Cytochrome c domain-containing protein</fullName>
    </recommendedName>
</protein>
<keyword evidence="1 4" id="KW-0349">Heme</keyword>
<organism evidence="7 8">
    <name type="scientific">Novipirellula rosea</name>
    <dbReference type="NCBI Taxonomy" id="1031540"/>
    <lineage>
        <taxon>Bacteria</taxon>
        <taxon>Pseudomonadati</taxon>
        <taxon>Planctomycetota</taxon>
        <taxon>Planctomycetia</taxon>
        <taxon>Pirellulales</taxon>
        <taxon>Pirellulaceae</taxon>
        <taxon>Novipirellula</taxon>
    </lineage>
</organism>
<gene>
    <name evidence="7" type="ORF">GCM10023156_17020</name>
</gene>
<dbReference type="EMBL" id="BAABGA010000022">
    <property type="protein sequence ID" value="GAA4450608.1"/>
    <property type="molecule type" value="Genomic_DNA"/>
</dbReference>
<reference evidence="8" key="1">
    <citation type="journal article" date="2019" name="Int. J. Syst. Evol. Microbiol.">
        <title>The Global Catalogue of Microorganisms (GCM) 10K type strain sequencing project: providing services to taxonomists for standard genome sequencing and annotation.</title>
        <authorList>
            <consortium name="The Broad Institute Genomics Platform"/>
            <consortium name="The Broad Institute Genome Sequencing Center for Infectious Disease"/>
            <person name="Wu L."/>
            <person name="Ma J."/>
        </authorList>
    </citation>
    <scope>NUCLEOTIDE SEQUENCE [LARGE SCALE GENOMIC DNA]</scope>
    <source>
        <strain evidence="8">JCM 17759</strain>
    </source>
</reference>
<comment type="caution">
    <text evidence="7">The sequence shown here is derived from an EMBL/GenBank/DDBJ whole genome shotgun (WGS) entry which is preliminary data.</text>
</comment>
<evidence type="ECO:0000256" key="1">
    <source>
        <dbReference type="ARBA" id="ARBA00022617"/>
    </source>
</evidence>
<dbReference type="Proteomes" id="UP001500840">
    <property type="component" value="Unassembled WGS sequence"/>
</dbReference>
<dbReference type="InterPro" id="IPR036909">
    <property type="entry name" value="Cyt_c-like_dom_sf"/>
</dbReference>
<dbReference type="Pfam" id="PF23500">
    <property type="entry name" value="DUF7133"/>
    <property type="match status" value="1"/>
</dbReference>
<evidence type="ECO:0000313" key="7">
    <source>
        <dbReference type="EMBL" id="GAA4450608.1"/>
    </source>
</evidence>
<dbReference type="PROSITE" id="PS51007">
    <property type="entry name" value="CYTC"/>
    <property type="match status" value="1"/>
</dbReference>
<feature type="domain" description="Cytochrome c" evidence="6">
    <location>
        <begin position="861"/>
        <end position="994"/>
    </location>
</feature>
<evidence type="ECO:0000256" key="4">
    <source>
        <dbReference type="PROSITE-ProRule" id="PRU00433"/>
    </source>
</evidence>
<dbReference type="InterPro" id="IPR013428">
    <property type="entry name" value="Membrane-bound_put_N"/>
</dbReference>
<evidence type="ECO:0000256" key="3">
    <source>
        <dbReference type="ARBA" id="ARBA00023004"/>
    </source>
</evidence>
<evidence type="ECO:0000259" key="6">
    <source>
        <dbReference type="PROSITE" id="PS51007"/>
    </source>
</evidence>
<proteinExistence type="predicted"/>
<dbReference type="InterPro" id="IPR009056">
    <property type="entry name" value="Cyt_c-like_dom"/>
</dbReference>
<evidence type="ECO:0000256" key="2">
    <source>
        <dbReference type="ARBA" id="ARBA00022723"/>
    </source>
</evidence>
<dbReference type="Pfam" id="PF00034">
    <property type="entry name" value="Cytochrom_C"/>
    <property type="match status" value="1"/>
</dbReference>
<dbReference type="SUPFAM" id="SSF46626">
    <property type="entry name" value="Cytochrome c"/>
    <property type="match status" value="1"/>
</dbReference>
<keyword evidence="8" id="KW-1185">Reference proteome</keyword>
<dbReference type="Gene3D" id="1.10.760.10">
    <property type="entry name" value="Cytochrome c-like domain"/>
    <property type="match status" value="1"/>
</dbReference>
<dbReference type="RefSeq" id="WP_345321145.1">
    <property type="nucleotide sequence ID" value="NZ_BAABGA010000022.1"/>
</dbReference>
<dbReference type="SUPFAM" id="SSF63829">
    <property type="entry name" value="Calcium-dependent phosphotriesterase"/>
    <property type="match status" value="1"/>
</dbReference>
<sequence>MKRQPKLNRIVAGVAITAASLVSTVHAEQPTEASIVPSNNRPAITSHSPEASLSHLKVRQGLEVRLAVAEPDVVDPVSAAWSTDGKLWVVEMSDYPQPKPGQTDRHGRIRVLSERDANGRFNKAVTFADGLDFATGVLPWRDGAIVTMAGEIAFLRDQDGDGRMDARETWFKGFTTDNEQLRANHPKLAPDGYVYVANGLRGGAITAVDPRFEGRATPLKLHGRDFVFDPHGGYWGTVSGNSQYGLTIDGFNRRFGCSNRNPAIESVLSIDVVDRDPFLTPGDATTDVGKSGFESEVHPISNAWTTSNLHAGQFSAACGVTAPGWSIDESSEWLLVCEPTGSLVQRQRLQWANGAWHSEREANEAEWLASSDDWFRAVDLVPDVDGGVLVIDMARAVIEHPQWAPVELKNRPDTWDGNTLGRIWQVHAPNKQIRSIAVDDDAGAIAAIVSDDLLHRMLASEYLHAHYSADVPPSSGVVESLSRQLADSTVAAEPKSRMALLLNRWSLLTSSQHASLLQDKDERVRAIAVKMRQRNLLDGTPVATMPNLMSALDDAALIVRQAALEQVVVSANPSEIDNELLGRLFHLTVNEHDSPWISKLLTAIPYEFASRMLDTLPKSQPEMSTIPTSIYEGWMRRVAAKDPQRATEVLANWLGNAMPAGGDQADQATQALAMNMAAAWSKGGGKKASLKSLPKESSDQIAALDTLAASIAVDDEHAAGTRLDAIEWCRNQAAFPEQLRDLVDPNVAPNLRAAAYRALMQRDAEWTKQHVLEHADSISPTDRVAVVTAVRSSTQTATWLLNEIGQGNLPRTFVDPSSMDWFRRHSDAKLAKLGRETFAPAGDVLKVMREYEPAAKQIETADVAEGKKLFAQHCANCHRIDDVGHVVGPDISDSRTKTPESLLAAILDPSSAIDASYASYSILTVDGEAVSGLLAGESSDAVTLTLPGGQTRRFERDEIEIFRASSVSLMPEGMQRVMNVDQMRNLISYLKRWRY</sequence>
<keyword evidence="3 4" id="KW-0408">Iron</keyword>
<keyword evidence="5" id="KW-0732">Signal</keyword>
<accession>A0ABP8MJH1</accession>
<feature type="signal peptide" evidence="5">
    <location>
        <begin position="1"/>
        <end position="27"/>
    </location>
</feature>
<name>A0ABP8MJH1_9BACT</name>
<dbReference type="NCBIfam" id="TIGR02603">
    <property type="entry name" value="CxxCH_TIGR02603"/>
    <property type="match status" value="1"/>
</dbReference>
<dbReference type="InterPro" id="IPR013427">
    <property type="entry name" value="Haem-bd_dom_put"/>
</dbReference>
<dbReference type="PANTHER" id="PTHR33546:SF1">
    <property type="entry name" value="LARGE, MULTIFUNCTIONAL SECRETED PROTEIN"/>
    <property type="match status" value="1"/>
</dbReference>
<feature type="chain" id="PRO_5046143378" description="Cytochrome c domain-containing protein" evidence="5">
    <location>
        <begin position="28"/>
        <end position="995"/>
    </location>
</feature>
<evidence type="ECO:0000256" key="5">
    <source>
        <dbReference type="SAM" id="SignalP"/>
    </source>
</evidence>